<evidence type="ECO:0000256" key="1">
    <source>
        <dbReference type="PROSITE-ProRule" id="PRU00047"/>
    </source>
</evidence>
<keyword evidence="1" id="KW-0863">Zinc-finger</keyword>
<gene>
    <name evidence="4" type="ORF">FSB_LOCUS11137</name>
</gene>
<feature type="region of interest" description="Disordered" evidence="2">
    <location>
        <begin position="182"/>
        <end position="216"/>
    </location>
</feature>
<dbReference type="InterPro" id="IPR005162">
    <property type="entry name" value="Retrotrans_gag_dom"/>
</dbReference>
<organism evidence="4">
    <name type="scientific">Fagus sylvatica</name>
    <name type="common">Beechnut</name>
    <dbReference type="NCBI Taxonomy" id="28930"/>
    <lineage>
        <taxon>Eukaryota</taxon>
        <taxon>Viridiplantae</taxon>
        <taxon>Streptophyta</taxon>
        <taxon>Embryophyta</taxon>
        <taxon>Tracheophyta</taxon>
        <taxon>Spermatophyta</taxon>
        <taxon>Magnoliopsida</taxon>
        <taxon>eudicotyledons</taxon>
        <taxon>Gunneridae</taxon>
        <taxon>Pentapetalae</taxon>
        <taxon>rosids</taxon>
        <taxon>fabids</taxon>
        <taxon>Fagales</taxon>
        <taxon>Fagaceae</taxon>
        <taxon>Fagus</taxon>
    </lineage>
</organism>
<dbReference type="PROSITE" id="PS50158">
    <property type="entry name" value="ZF_CCHC"/>
    <property type="match status" value="1"/>
</dbReference>
<dbReference type="SUPFAM" id="SSF57756">
    <property type="entry name" value="Retrovirus zinc finger-like domains"/>
    <property type="match status" value="1"/>
</dbReference>
<dbReference type="GO" id="GO:0008270">
    <property type="term" value="F:zinc ion binding"/>
    <property type="evidence" value="ECO:0007669"/>
    <property type="project" value="UniProtKB-KW"/>
</dbReference>
<dbReference type="Pfam" id="PF03732">
    <property type="entry name" value="Retrotrans_gag"/>
    <property type="match status" value="1"/>
</dbReference>
<evidence type="ECO:0000259" key="3">
    <source>
        <dbReference type="PROSITE" id="PS50158"/>
    </source>
</evidence>
<name>A0A2N9F848_FAGSY</name>
<dbReference type="InterPro" id="IPR001878">
    <property type="entry name" value="Znf_CCHC"/>
</dbReference>
<dbReference type="CDD" id="cd00303">
    <property type="entry name" value="retropepsin_like"/>
    <property type="match status" value="1"/>
</dbReference>
<accession>A0A2N9F848</accession>
<evidence type="ECO:0000256" key="2">
    <source>
        <dbReference type="SAM" id="MobiDB-lite"/>
    </source>
</evidence>
<feature type="domain" description="CCHC-type" evidence="3">
    <location>
        <begin position="221"/>
        <end position="235"/>
    </location>
</feature>
<evidence type="ECO:0000313" key="4">
    <source>
        <dbReference type="EMBL" id="SPC83255.1"/>
    </source>
</evidence>
<reference evidence="4" key="1">
    <citation type="submission" date="2018-02" db="EMBL/GenBank/DDBJ databases">
        <authorList>
            <person name="Cohen D.B."/>
            <person name="Kent A.D."/>
        </authorList>
    </citation>
    <scope>NUCLEOTIDE SEQUENCE</scope>
</reference>
<dbReference type="EMBL" id="OIVN01000634">
    <property type="protein sequence ID" value="SPC83255.1"/>
    <property type="molecule type" value="Genomic_DNA"/>
</dbReference>
<dbReference type="AlphaFoldDB" id="A0A2N9F848"/>
<keyword evidence="1" id="KW-0479">Metal-binding</keyword>
<proteinExistence type="predicted"/>
<feature type="compositionally biased region" description="Polar residues" evidence="2">
    <location>
        <begin position="197"/>
        <end position="216"/>
    </location>
</feature>
<sequence>MIVRRSQISRIPLPSRTIGCRNGETIVCEPPPWLPPSNATRLDLPEFHGNLSPEDFVDWLNTVERVFKYHEIPEAKKTKLVAIKLRRRASAWWEQLQVQRLHRGKTKVQSWVKMKKELSDQFLPYNYTQQLYQTLHNLKQIGTVEEYAIQDLLALHICYTLSQAYNRALMVEKKLVRRTQSSNYNHKPNSHLPPISTPSQQANSGTYNKGVPKSSSGSNFKCFKCSEMGHKANECNKPLLSKGRALILDDVVEVEEVGDSDSDELVEGDDEKEGVVLVMKRTLLTPRKKDDDEWLRGNIFYSTCNILDKVCKLVIDGGLCENVVSQEAVDKLGLKTEEHPHPNKLSWLKKGGEIKVMKRCMVSFSIQKKYGDVVSCNVVPMDVCHLLLGRPWQYDQDTCHNGKYNTYSLKINGKITLLPMKHKVEKNVDEVPSATEELLGGYGDCTPIELPLGFSPMKNIQHANVSGLSLAGKVLSTYEISLNNSIVLHQFLNLNTNPLFPASPTKAPGSQCKVQGAS</sequence>
<dbReference type="Pfam" id="PF00098">
    <property type="entry name" value="zf-CCHC"/>
    <property type="match status" value="1"/>
</dbReference>
<dbReference type="Gene3D" id="2.40.70.10">
    <property type="entry name" value="Acid Proteases"/>
    <property type="match status" value="1"/>
</dbReference>
<protein>
    <recommendedName>
        <fullName evidence="3">CCHC-type domain-containing protein</fullName>
    </recommendedName>
</protein>
<dbReference type="PANTHER" id="PTHR35046">
    <property type="entry name" value="ZINC KNUCKLE (CCHC-TYPE) FAMILY PROTEIN"/>
    <property type="match status" value="1"/>
</dbReference>
<dbReference type="InterPro" id="IPR021109">
    <property type="entry name" value="Peptidase_aspartic_dom_sf"/>
</dbReference>
<dbReference type="GO" id="GO:0003676">
    <property type="term" value="F:nucleic acid binding"/>
    <property type="evidence" value="ECO:0007669"/>
    <property type="project" value="InterPro"/>
</dbReference>
<keyword evidence="1" id="KW-0862">Zinc</keyword>
<dbReference type="InterPro" id="IPR036875">
    <property type="entry name" value="Znf_CCHC_sf"/>
</dbReference>
<dbReference type="PANTHER" id="PTHR35046:SF18">
    <property type="entry name" value="RNA-DIRECTED DNA POLYMERASE"/>
    <property type="match status" value="1"/>
</dbReference>